<proteinExistence type="predicted"/>
<sequence>MRKKRADITDIHQKECLCSYILHYGMQLLQMDQLTILDKEGIGFFPSETSLECMVKFSDYFLVAVSPGNRIKGTGVIQRNNNQKHCKITETNCPCADLVEAFIKIIEENADKIDKVDHLEIWMHSTASEQSMNYLAQAIDYFSKLGFTYEGKRLDGEAHAVTRWLPSLWDGLTGSGLWRIRVFIFIVGQVTRHIKGLHEFEEHSSLCYL</sequence>
<reference evidence="1 2" key="1">
    <citation type="journal article" date="2018" name="Science">
        <title>The opium poppy genome and morphinan production.</title>
        <authorList>
            <person name="Guo L."/>
            <person name="Winzer T."/>
            <person name="Yang X."/>
            <person name="Li Y."/>
            <person name="Ning Z."/>
            <person name="He Z."/>
            <person name="Teodor R."/>
            <person name="Lu Y."/>
            <person name="Bowser T.A."/>
            <person name="Graham I.A."/>
            <person name="Ye K."/>
        </authorList>
    </citation>
    <scope>NUCLEOTIDE SEQUENCE [LARGE SCALE GENOMIC DNA]</scope>
    <source>
        <strain evidence="2">cv. HN1</strain>
        <tissue evidence="1">Leaves</tissue>
    </source>
</reference>
<accession>A0A4Y7LJI3</accession>
<dbReference type="EMBL" id="CM010725">
    <property type="protein sequence ID" value="RZC84275.1"/>
    <property type="molecule type" value="Genomic_DNA"/>
</dbReference>
<dbReference type="AlphaFoldDB" id="A0A4Y7LJI3"/>
<gene>
    <name evidence="1" type="ORF">C5167_047060</name>
</gene>
<evidence type="ECO:0000313" key="1">
    <source>
        <dbReference type="EMBL" id="RZC84275.1"/>
    </source>
</evidence>
<name>A0A4Y7LJI3_PAPSO</name>
<evidence type="ECO:0000313" key="2">
    <source>
        <dbReference type="Proteomes" id="UP000316621"/>
    </source>
</evidence>
<protein>
    <submittedName>
        <fullName evidence="1">Uncharacterized protein</fullName>
    </submittedName>
</protein>
<dbReference type="Proteomes" id="UP000316621">
    <property type="component" value="Chromosome 11"/>
</dbReference>
<organism evidence="1 2">
    <name type="scientific">Papaver somniferum</name>
    <name type="common">Opium poppy</name>
    <dbReference type="NCBI Taxonomy" id="3469"/>
    <lineage>
        <taxon>Eukaryota</taxon>
        <taxon>Viridiplantae</taxon>
        <taxon>Streptophyta</taxon>
        <taxon>Embryophyta</taxon>
        <taxon>Tracheophyta</taxon>
        <taxon>Spermatophyta</taxon>
        <taxon>Magnoliopsida</taxon>
        <taxon>Ranunculales</taxon>
        <taxon>Papaveraceae</taxon>
        <taxon>Papaveroideae</taxon>
        <taxon>Papaver</taxon>
    </lineage>
</organism>
<dbReference type="Gramene" id="RZC84275">
    <property type="protein sequence ID" value="RZC84275"/>
    <property type="gene ID" value="C5167_047060"/>
</dbReference>
<keyword evidence="2" id="KW-1185">Reference proteome</keyword>